<evidence type="ECO:0000313" key="11">
    <source>
        <dbReference type="Proteomes" id="UP000092651"/>
    </source>
</evidence>
<protein>
    <recommendedName>
        <fullName evidence="7">Glucose-6-phosphate 1-dehydrogenase</fullName>
        <shortName evidence="7">G6PD</shortName>
        <ecNumber evidence="7">1.1.1.49</ecNumber>
    </recommendedName>
</protein>
<dbReference type="InterPro" id="IPR001282">
    <property type="entry name" value="G6P_DH"/>
</dbReference>
<dbReference type="PRINTS" id="PR00079">
    <property type="entry name" value="G6PDHDRGNASE"/>
</dbReference>
<dbReference type="UniPathway" id="UPA00115">
    <property type="reaction ID" value="UER00408"/>
</dbReference>
<dbReference type="HAMAP" id="MF_00966">
    <property type="entry name" value="G6PD"/>
    <property type="match status" value="1"/>
</dbReference>
<feature type="binding site" evidence="7">
    <location>
        <position position="223"/>
    </location>
    <ligand>
        <name>substrate</name>
    </ligand>
</feature>
<evidence type="ECO:0000256" key="3">
    <source>
        <dbReference type="ARBA" id="ARBA00022526"/>
    </source>
</evidence>
<evidence type="ECO:0000256" key="7">
    <source>
        <dbReference type="HAMAP-Rule" id="MF_00966"/>
    </source>
</evidence>
<dbReference type="InterPro" id="IPR019796">
    <property type="entry name" value="G6P_DH_AS"/>
</dbReference>
<comment type="pathway">
    <text evidence="1 7">Carbohydrate degradation; pentose phosphate pathway; D-ribulose 5-phosphate from D-glucose 6-phosphate (oxidative stage): step 1/3.</text>
</comment>
<evidence type="ECO:0000256" key="1">
    <source>
        <dbReference type="ARBA" id="ARBA00004937"/>
    </source>
</evidence>
<keyword evidence="3 7" id="KW-0313">Glucose metabolism</keyword>
<dbReference type="PIRSF" id="PIRSF000110">
    <property type="entry name" value="G6PD"/>
    <property type="match status" value="1"/>
</dbReference>
<reference evidence="10 11" key="1">
    <citation type="submission" date="2016-07" db="EMBL/GenBank/DDBJ databases">
        <authorList>
            <person name="Jeong J.-J."/>
            <person name="Kim D.W."/>
            <person name="Sang M.K."/>
            <person name="Choi I.-G."/>
            <person name="Kim K.D."/>
        </authorList>
    </citation>
    <scope>NUCLEOTIDE SEQUENCE [LARGE SCALE GENOMIC DNA]</scope>
    <source>
        <strain evidence="10 11">UTM-3</strain>
    </source>
</reference>
<proteinExistence type="inferred from homology"/>
<dbReference type="Gene3D" id="3.40.50.720">
    <property type="entry name" value="NAD(P)-binding Rossmann-like Domain"/>
    <property type="match status" value="1"/>
</dbReference>
<dbReference type="GO" id="GO:0050661">
    <property type="term" value="F:NADP binding"/>
    <property type="evidence" value="ECO:0007669"/>
    <property type="project" value="UniProtKB-UniRule"/>
</dbReference>
<feature type="binding site" evidence="7">
    <location>
        <position position="347"/>
    </location>
    <ligand>
        <name>substrate</name>
    </ligand>
</feature>
<comment type="similarity">
    <text evidence="2 7">Belongs to the glucose-6-phosphate dehydrogenase family.</text>
</comment>
<evidence type="ECO:0000256" key="5">
    <source>
        <dbReference type="ARBA" id="ARBA00023002"/>
    </source>
</evidence>
<evidence type="ECO:0000256" key="2">
    <source>
        <dbReference type="ARBA" id="ARBA00009975"/>
    </source>
</evidence>
<dbReference type="InterPro" id="IPR022675">
    <property type="entry name" value="G6P_DH_C"/>
</dbReference>
<evidence type="ECO:0000259" key="8">
    <source>
        <dbReference type="Pfam" id="PF00479"/>
    </source>
</evidence>
<keyword evidence="5 7" id="KW-0560">Oxidoreductase</keyword>
<name>A0A1B8ZLT9_9FLAO</name>
<evidence type="ECO:0000313" key="10">
    <source>
        <dbReference type="EMBL" id="OCA72560.1"/>
    </source>
</evidence>
<feature type="binding site" evidence="7">
    <location>
        <position position="155"/>
    </location>
    <ligand>
        <name>NADP(+)</name>
        <dbReference type="ChEBI" id="CHEBI:58349"/>
    </ligand>
</feature>
<dbReference type="GO" id="GO:0009051">
    <property type="term" value="P:pentose-phosphate shunt, oxidative branch"/>
    <property type="evidence" value="ECO:0007669"/>
    <property type="project" value="TreeGrafter"/>
</dbReference>
<dbReference type="InterPro" id="IPR036291">
    <property type="entry name" value="NAD(P)-bd_dom_sf"/>
</dbReference>
<dbReference type="AlphaFoldDB" id="A0A1B8ZLT9"/>
<dbReference type="GO" id="GO:0005829">
    <property type="term" value="C:cytosol"/>
    <property type="evidence" value="ECO:0007669"/>
    <property type="project" value="TreeGrafter"/>
</dbReference>
<evidence type="ECO:0000256" key="4">
    <source>
        <dbReference type="ARBA" id="ARBA00022857"/>
    </source>
</evidence>
<sequence>MKNNDKKPTSIVVFGATGDLAKRKLFPAFFNLFLEGWMPDEFELLSLGRTEHTQEEFRTYILENIKNFSRIKNFSEEKWNAFSQKIRFVRFDITQEESFVQLKNQLDTIDVNLGTRANRLFYLSVAPSFIEKVSNNLKKIGLADNVDKDRMIIEKPFGYDKESALALNKLLAQNFQEEQIYRIDHYLGKENVQNILAFRFGNTIFEPLWNNKYIDSVQITVAETVGVEDRGGYYDGSGALRDMIQNHLMQILCMVAMEAPMIFESTEIRNRKVDVLKSVRRIDPEDINHYTVRAQYTAGEIDGQPKQGYLQEPGVNPHSNTETYVAMKFYVDNERWNGVPFYMRTGKRMSEKASSVVISFKEVPCTTFNNGINQLQPNKLTIDIQPEMDIKLSFMTKKPGLDMKLKPAEMVFDYFECSPDTPEAYETLLLDALDGDSTLFMRSDQVEEAWDVIANIQTAWEKGNVSKMYTYPAGSSGPEEADELLKRQGHHWLSNSPITLKTEINA</sequence>
<dbReference type="GO" id="GO:0006006">
    <property type="term" value="P:glucose metabolic process"/>
    <property type="evidence" value="ECO:0007669"/>
    <property type="project" value="UniProtKB-KW"/>
</dbReference>
<organism evidence="10 11">
    <name type="scientific">Chryseobacterium artocarpi</name>
    <dbReference type="NCBI Taxonomy" id="1414727"/>
    <lineage>
        <taxon>Bacteria</taxon>
        <taxon>Pseudomonadati</taxon>
        <taxon>Bacteroidota</taxon>
        <taxon>Flavobacteriia</taxon>
        <taxon>Flavobacteriales</taxon>
        <taxon>Weeksellaceae</taxon>
        <taxon>Chryseobacterium group</taxon>
        <taxon>Chryseobacterium</taxon>
    </lineage>
</organism>
<comment type="function">
    <text evidence="7">Catalyzes the oxidation of glucose 6-phosphate to 6-phosphogluconolactone.</text>
</comment>
<feature type="domain" description="Glucose-6-phosphate dehydrogenase C-terminal" evidence="9">
    <location>
        <begin position="196"/>
        <end position="492"/>
    </location>
</feature>
<dbReference type="RefSeq" id="WP_065394779.1">
    <property type="nucleotide sequence ID" value="NZ_MAYH01000023.1"/>
</dbReference>
<dbReference type="EC" id="1.1.1.49" evidence="7"/>
<keyword evidence="11" id="KW-1185">Reference proteome</keyword>
<dbReference type="SUPFAM" id="SSF55347">
    <property type="entry name" value="Glyceraldehyde-3-phosphate dehydrogenase-like, C-terminal domain"/>
    <property type="match status" value="1"/>
</dbReference>
<feature type="active site" description="Proton acceptor" evidence="7">
    <location>
        <position position="247"/>
    </location>
</feature>
<comment type="caution">
    <text evidence="10">The sequence shown here is derived from an EMBL/GenBank/DDBJ whole genome shotgun (WGS) entry which is preliminary data.</text>
</comment>
<dbReference type="Pfam" id="PF02781">
    <property type="entry name" value="G6PD_C"/>
    <property type="match status" value="1"/>
</dbReference>
<accession>A0A1B8ZLT9</accession>
<dbReference type="InterPro" id="IPR022674">
    <property type="entry name" value="G6P_DH_NAD-bd"/>
</dbReference>
<dbReference type="PANTHER" id="PTHR23429">
    <property type="entry name" value="GLUCOSE-6-PHOSPHATE 1-DEHYDROGENASE G6PD"/>
    <property type="match status" value="1"/>
</dbReference>
<dbReference type="PANTHER" id="PTHR23429:SF0">
    <property type="entry name" value="GLUCOSE-6-PHOSPHATE 1-DEHYDROGENASE"/>
    <property type="match status" value="1"/>
</dbReference>
<dbReference type="Gene3D" id="3.30.360.10">
    <property type="entry name" value="Dihydrodipicolinate Reductase, domain 2"/>
    <property type="match status" value="1"/>
</dbReference>
<dbReference type="Pfam" id="PF00479">
    <property type="entry name" value="G6PD_N"/>
    <property type="match status" value="1"/>
</dbReference>
<feature type="binding site" evidence="7">
    <location>
        <position position="352"/>
    </location>
    <ligand>
        <name>substrate</name>
    </ligand>
</feature>
<feature type="binding site" evidence="7">
    <location>
        <begin position="92"/>
        <end position="93"/>
    </location>
    <ligand>
        <name>NADP(+)</name>
        <dbReference type="ChEBI" id="CHEBI:58349"/>
    </ligand>
</feature>
<comment type="catalytic activity">
    <reaction evidence="7">
        <text>D-glucose 6-phosphate + NADP(+) = 6-phospho-D-glucono-1,5-lactone + NADPH + H(+)</text>
        <dbReference type="Rhea" id="RHEA:15841"/>
        <dbReference type="ChEBI" id="CHEBI:15378"/>
        <dbReference type="ChEBI" id="CHEBI:57783"/>
        <dbReference type="ChEBI" id="CHEBI:57955"/>
        <dbReference type="ChEBI" id="CHEBI:58349"/>
        <dbReference type="ChEBI" id="CHEBI:61548"/>
        <dbReference type="EC" id="1.1.1.49"/>
    </reaction>
</comment>
<keyword evidence="6 7" id="KW-0119">Carbohydrate metabolism</keyword>
<feature type="binding site" evidence="7">
    <location>
        <position position="49"/>
    </location>
    <ligand>
        <name>NADP(+)</name>
        <dbReference type="ChEBI" id="CHEBI:58349"/>
    </ligand>
</feature>
<dbReference type="NCBIfam" id="NF009492">
    <property type="entry name" value="PRK12853.1-3"/>
    <property type="match status" value="1"/>
</dbReference>
<feature type="binding site" evidence="7">
    <location>
        <position position="185"/>
    </location>
    <ligand>
        <name>substrate</name>
    </ligand>
</feature>
<dbReference type="EMBL" id="MAYH01000023">
    <property type="protein sequence ID" value="OCA72560.1"/>
    <property type="molecule type" value="Genomic_DNA"/>
</dbReference>
<evidence type="ECO:0000259" key="9">
    <source>
        <dbReference type="Pfam" id="PF02781"/>
    </source>
</evidence>
<evidence type="ECO:0000256" key="6">
    <source>
        <dbReference type="ARBA" id="ARBA00023277"/>
    </source>
</evidence>
<dbReference type="OrthoDB" id="9802739at2"/>
<feature type="domain" description="Glucose-6-phosphate dehydrogenase NAD-binding" evidence="8">
    <location>
        <begin position="12"/>
        <end position="194"/>
    </location>
</feature>
<dbReference type="GO" id="GO:0004345">
    <property type="term" value="F:glucose-6-phosphate dehydrogenase activity"/>
    <property type="evidence" value="ECO:0007669"/>
    <property type="project" value="UniProtKB-UniRule"/>
</dbReference>
<dbReference type="NCBIfam" id="TIGR00871">
    <property type="entry name" value="zwf"/>
    <property type="match status" value="1"/>
</dbReference>
<keyword evidence="4 7" id="KW-0521">NADP</keyword>
<dbReference type="PROSITE" id="PS00069">
    <property type="entry name" value="G6P_DEHYDROGENASE"/>
    <property type="match status" value="1"/>
</dbReference>
<feature type="binding site" evidence="7">
    <location>
        <position position="242"/>
    </location>
    <ligand>
        <name>substrate</name>
    </ligand>
</feature>
<feature type="binding site" evidence="7">
    <location>
        <begin position="15"/>
        <end position="22"/>
    </location>
    <ligand>
        <name>NADP(+)</name>
        <dbReference type="ChEBI" id="CHEBI:58349"/>
    </ligand>
</feature>
<feature type="binding site" evidence="7">
    <location>
        <position position="189"/>
    </location>
    <ligand>
        <name>substrate</name>
    </ligand>
</feature>
<gene>
    <name evidence="7" type="primary">zwf</name>
    <name evidence="10" type="ORF">BBI01_10625</name>
</gene>
<dbReference type="Proteomes" id="UP000092651">
    <property type="component" value="Unassembled WGS sequence"/>
</dbReference>
<dbReference type="SUPFAM" id="SSF51735">
    <property type="entry name" value="NAD(P)-binding Rossmann-fold domains"/>
    <property type="match status" value="1"/>
</dbReference>